<proteinExistence type="predicted"/>
<comment type="caution">
    <text evidence="1">The sequence shown here is derived from an EMBL/GenBank/DDBJ whole genome shotgun (WGS) entry which is preliminary data.</text>
</comment>
<gene>
    <name evidence="1" type="ORF">HOV93_33390</name>
</gene>
<organism evidence="1 2">
    <name type="scientific">Bremerella alba</name>
    <dbReference type="NCBI Taxonomy" id="980252"/>
    <lineage>
        <taxon>Bacteria</taxon>
        <taxon>Pseudomonadati</taxon>
        <taxon>Planctomycetota</taxon>
        <taxon>Planctomycetia</taxon>
        <taxon>Pirellulales</taxon>
        <taxon>Pirellulaceae</taxon>
        <taxon>Bremerella</taxon>
    </lineage>
</organism>
<evidence type="ECO:0000313" key="2">
    <source>
        <dbReference type="Proteomes" id="UP000551616"/>
    </source>
</evidence>
<dbReference type="PROSITE" id="PS51257">
    <property type="entry name" value="PROKAR_LIPOPROTEIN"/>
    <property type="match status" value="1"/>
</dbReference>
<dbReference type="RefSeq" id="WP_207397572.1">
    <property type="nucleotide sequence ID" value="NZ_JABRWO010000009.1"/>
</dbReference>
<sequence>MRNAKTFKVYGLSVILITLSLCGCYGRSDQWVEGRPPLVDASGVATINGEPLDNAIVTFRPIEGNYAAFARTQNDGSFQLTTFDDGDGAVAGEFDVTVSKMVIELEPNPANPQVLPPIYHSEHSMIPAKYNSVDKSGLTATISEDGDSDLRLELVGLPEKKKVLADNR</sequence>
<protein>
    <recommendedName>
        <fullName evidence="3">Carboxypeptidase regulatory-like domain-containing protein</fullName>
    </recommendedName>
</protein>
<accession>A0A7V9A860</accession>
<keyword evidence="2" id="KW-1185">Reference proteome</keyword>
<dbReference type="Proteomes" id="UP000551616">
    <property type="component" value="Unassembled WGS sequence"/>
</dbReference>
<reference evidence="1 2" key="1">
    <citation type="submission" date="2020-05" db="EMBL/GenBank/DDBJ databases">
        <title>Bremerella alba sp. nov., a novel planctomycete isolated from the surface of the macroalga Fucus spiralis.</title>
        <authorList>
            <person name="Godinho O."/>
            <person name="Botelho R."/>
            <person name="Albuquerque L."/>
            <person name="Wiegand S."/>
            <person name="Da Costa M.S."/>
            <person name="Lobo-Da-Cunha A."/>
            <person name="Jogler C."/>
            <person name="Lage O.M."/>
        </authorList>
    </citation>
    <scope>NUCLEOTIDE SEQUENCE [LARGE SCALE GENOMIC DNA]</scope>
    <source>
        <strain evidence="1 2">FF15</strain>
    </source>
</reference>
<evidence type="ECO:0008006" key="3">
    <source>
        <dbReference type="Google" id="ProtNLM"/>
    </source>
</evidence>
<dbReference type="EMBL" id="JABRWO010000009">
    <property type="protein sequence ID" value="MBA2116150.1"/>
    <property type="molecule type" value="Genomic_DNA"/>
</dbReference>
<dbReference type="AlphaFoldDB" id="A0A7V9A860"/>
<name>A0A7V9A860_9BACT</name>
<evidence type="ECO:0000313" key="1">
    <source>
        <dbReference type="EMBL" id="MBA2116150.1"/>
    </source>
</evidence>